<dbReference type="AlphaFoldDB" id="A0A1G6GNQ4"/>
<evidence type="ECO:0000256" key="1">
    <source>
        <dbReference type="SAM" id="MobiDB-lite"/>
    </source>
</evidence>
<feature type="region of interest" description="Disordered" evidence="1">
    <location>
        <begin position="41"/>
        <end position="165"/>
    </location>
</feature>
<dbReference type="OrthoDB" id="9102721at2"/>
<evidence type="ECO:0000313" key="4">
    <source>
        <dbReference type="Proteomes" id="UP000198908"/>
    </source>
</evidence>
<feature type="compositionally biased region" description="Basic and acidic residues" evidence="1">
    <location>
        <begin position="94"/>
        <end position="106"/>
    </location>
</feature>
<dbReference type="RefSeq" id="WP_143189148.1">
    <property type="nucleotide sequence ID" value="NZ_FMYQ01000001.1"/>
</dbReference>
<evidence type="ECO:0008006" key="5">
    <source>
        <dbReference type="Google" id="ProtNLM"/>
    </source>
</evidence>
<feature type="compositionally biased region" description="Low complexity" evidence="1">
    <location>
        <begin position="41"/>
        <end position="59"/>
    </location>
</feature>
<reference evidence="4" key="1">
    <citation type="submission" date="2016-09" db="EMBL/GenBank/DDBJ databases">
        <authorList>
            <person name="Varghese N."/>
            <person name="Submissions S."/>
        </authorList>
    </citation>
    <scope>NUCLEOTIDE SEQUENCE [LARGE SCALE GENOMIC DNA]</scope>
    <source>
        <strain evidence="4">TNe-862</strain>
    </source>
</reference>
<feature type="region of interest" description="Disordered" evidence="1">
    <location>
        <begin position="182"/>
        <end position="208"/>
    </location>
</feature>
<name>A0A1G6GNQ4_9BURK</name>
<dbReference type="Proteomes" id="UP000198908">
    <property type="component" value="Unassembled WGS sequence"/>
</dbReference>
<accession>A0A1G6GNQ4</accession>
<sequence>MPRFSPRLPPLGRAAPFVLAAALQAACAAWPCAALAQRSATGASSAAASDRQDDSLSSAVRRGKSDEQRLLGAPRTSGNPYSANPYSSDGASPDDARDALTNEKHMRIVTPSDYYATSGASATGGGRSDASGNGRRVTGNSRIGANGISRAGNAMTKGSGARGHQAATAGYDYGASQTSPTAQVYGNPYSNPYGSPEETNAELYKSPW</sequence>
<protein>
    <recommendedName>
        <fullName evidence="5">Lipoprotein</fullName>
    </recommendedName>
</protein>
<keyword evidence="2" id="KW-0732">Signal</keyword>
<feature type="compositionally biased region" description="Polar residues" evidence="1">
    <location>
        <begin position="76"/>
        <end position="90"/>
    </location>
</feature>
<gene>
    <name evidence="3" type="ORF">SAMN05421548_101122</name>
</gene>
<feature type="signal peptide" evidence="2">
    <location>
        <begin position="1"/>
        <end position="36"/>
    </location>
</feature>
<evidence type="ECO:0000256" key="2">
    <source>
        <dbReference type="SAM" id="SignalP"/>
    </source>
</evidence>
<dbReference type="EMBL" id="FMYQ01000001">
    <property type="protein sequence ID" value="SDB83385.1"/>
    <property type="molecule type" value="Genomic_DNA"/>
</dbReference>
<proteinExistence type="predicted"/>
<feature type="chain" id="PRO_5011712205" description="Lipoprotein" evidence="2">
    <location>
        <begin position="37"/>
        <end position="208"/>
    </location>
</feature>
<evidence type="ECO:0000313" key="3">
    <source>
        <dbReference type="EMBL" id="SDB83385.1"/>
    </source>
</evidence>
<feature type="compositionally biased region" description="Polar residues" evidence="1">
    <location>
        <begin position="182"/>
        <end position="193"/>
    </location>
</feature>
<keyword evidence="4" id="KW-1185">Reference proteome</keyword>
<organism evidence="3 4">
    <name type="scientific">Paraburkholderia lycopersici</name>
    <dbReference type="NCBI Taxonomy" id="416944"/>
    <lineage>
        <taxon>Bacteria</taxon>
        <taxon>Pseudomonadati</taxon>
        <taxon>Pseudomonadota</taxon>
        <taxon>Betaproteobacteria</taxon>
        <taxon>Burkholderiales</taxon>
        <taxon>Burkholderiaceae</taxon>
        <taxon>Paraburkholderia</taxon>
    </lineage>
</organism>